<keyword evidence="2" id="KW-1133">Transmembrane helix</keyword>
<evidence type="ECO:0000256" key="1">
    <source>
        <dbReference type="SAM" id="Coils"/>
    </source>
</evidence>
<evidence type="ECO:0000256" key="2">
    <source>
        <dbReference type="SAM" id="Phobius"/>
    </source>
</evidence>
<dbReference type="RefSeq" id="WP_386405126.1">
    <property type="nucleotide sequence ID" value="NZ_JBHTJH010000004.1"/>
</dbReference>
<protein>
    <recommendedName>
        <fullName evidence="5">FUSC family protein</fullName>
    </recommendedName>
</protein>
<reference evidence="4" key="1">
    <citation type="journal article" date="2019" name="Int. J. Syst. Evol. Microbiol.">
        <title>The Global Catalogue of Microorganisms (GCM) 10K type strain sequencing project: providing services to taxonomists for standard genome sequencing and annotation.</title>
        <authorList>
            <consortium name="The Broad Institute Genomics Platform"/>
            <consortium name="The Broad Institute Genome Sequencing Center for Infectious Disease"/>
            <person name="Wu L."/>
            <person name="Ma J."/>
        </authorList>
    </citation>
    <scope>NUCLEOTIDE SEQUENCE [LARGE SCALE GENOMIC DNA]</scope>
    <source>
        <strain evidence="4">CCUG 62952</strain>
    </source>
</reference>
<keyword evidence="2" id="KW-0812">Transmembrane</keyword>
<feature type="transmembrane region" description="Helical" evidence="2">
    <location>
        <begin position="30"/>
        <end position="46"/>
    </location>
</feature>
<evidence type="ECO:0000313" key="3">
    <source>
        <dbReference type="EMBL" id="MFD0861673.1"/>
    </source>
</evidence>
<gene>
    <name evidence="3" type="ORF">ACFQ1M_05610</name>
</gene>
<keyword evidence="2" id="KW-0472">Membrane</keyword>
<keyword evidence="1" id="KW-0175">Coiled coil</keyword>
<name>A0ABW3CVB9_9FLAO</name>
<dbReference type="EMBL" id="JBHTJH010000004">
    <property type="protein sequence ID" value="MFD0861673.1"/>
    <property type="molecule type" value="Genomic_DNA"/>
</dbReference>
<dbReference type="Proteomes" id="UP001596978">
    <property type="component" value="Unassembled WGS sequence"/>
</dbReference>
<sequence length="117" mass="13041">MRKFLVFLGVIAAVLTIILSFLPLGTITMLPALVTIIVGILAFMLSKSANKNLNAPKFIIIAGLLASFVTISKVVFFENKVAKDEQFELREQESEQKAVEELEELEEELDELEGLEE</sequence>
<organism evidence="3 4">
    <name type="scientific">Sungkyunkwania multivorans</name>
    <dbReference type="NCBI Taxonomy" id="1173618"/>
    <lineage>
        <taxon>Bacteria</taxon>
        <taxon>Pseudomonadati</taxon>
        <taxon>Bacteroidota</taxon>
        <taxon>Flavobacteriia</taxon>
        <taxon>Flavobacteriales</taxon>
        <taxon>Flavobacteriaceae</taxon>
        <taxon>Sungkyunkwania</taxon>
    </lineage>
</organism>
<evidence type="ECO:0008006" key="5">
    <source>
        <dbReference type="Google" id="ProtNLM"/>
    </source>
</evidence>
<feature type="coiled-coil region" evidence="1">
    <location>
        <begin position="88"/>
        <end position="115"/>
    </location>
</feature>
<comment type="caution">
    <text evidence="3">The sequence shown here is derived from an EMBL/GenBank/DDBJ whole genome shotgun (WGS) entry which is preliminary data.</text>
</comment>
<accession>A0ABW3CVB9</accession>
<evidence type="ECO:0000313" key="4">
    <source>
        <dbReference type="Proteomes" id="UP001596978"/>
    </source>
</evidence>
<proteinExistence type="predicted"/>
<feature type="transmembrane region" description="Helical" evidence="2">
    <location>
        <begin position="58"/>
        <end position="77"/>
    </location>
</feature>
<keyword evidence="4" id="KW-1185">Reference proteome</keyword>